<comment type="similarity">
    <text evidence="4">Belongs to the RING-Cys relay (RCR) family.</text>
</comment>
<dbReference type="HOGENOM" id="CLU_000562_0_0_1"/>
<dbReference type="FunFam" id="3.30.40.10:FF:000078">
    <property type="entry name" value="E3 ubiquitin-protein ligase MYCBP2 isoform X1"/>
    <property type="match status" value="1"/>
</dbReference>
<keyword evidence="17" id="KW-1185">Reference proteome</keyword>
<dbReference type="InterPro" id="IPR001841">
    <property type="entry name" value="Znf_RING"/>
</dbReference>
<reference evidence="16" key="2">
    <citation type="submission" date="2025-08" db="UniProtKB">
        <authorList>
            <consortium name="Ensembl"/>
        </authorList>
    </citation>
    <scope>IDENTIFICATION</scope>
</reference>
<feature type="domain" description="DOC" evidence="15">
    <location>
        <begin position="159"/>
        <end position="358"/>
    </location>
</feature>
<comment type="catalytic activity">
    <reaction evidence="1">
        <text>[E2 ubiquitin-conjugating enzyme]-S-ubiquitinyl-L-cysteine + [acceptor protein]-L-threonine = [E2 ubiquitin-conjugating enzyme]-L-cysteine + [acceptor protein]-3-O-ubiquitinyl-L-threonine.</text>
        <dbReference type="EC" id="2.3.2.33"/>
    </reaction>
</comment>
<dbReference type="eggNOG" id="KOG1428">
    <property type="taxonomic scope" value="Eukaryota"/>
</dbReference>
<evidence type="ECO:0000256" key="9">
    <source>
        <dbReference type="ARBA" id="ARBA00022771"/>
    </source>
</evidence>
<evidence type="ECO:0000256" key="13">
    <source>
        <dbReference type="PROSITE-ProRule" id="PRU00175"/>
    </source>
</evidence>
<dbReference type="SMART" id="SM00184">
    <property type="entry name" value="RING"/>
    <property type="match status" value="1"/>
</dbReference>
<dbReference type="Proteomes" id="UP000007875">
    <property type="component" value="Unassembled WGS sequence"/>
</dbReference>
<sequence length="1119" mass="124883">VISFVTQRHDLKSLHLTLQMTLRRAALRVYVLQALTWLLRTVVSDSNIHNILWYFVSALTEATKSGGEGGGRSKLHDESNEDEYEVNHRICGTFHGFLQTVSDIMMHLPANSPVQLMAIRCWSLRVLPSDHQFLHQSQVFSHISQILSRKIKPGQSPPDEVLSCFKYLSVENTMCNVSSLRDLTSYVHIKTSSHPSIANSLTDKSTETFWESGDEDKNKVKSITLNFVCDKDGKKKEIPDILPQSLYVHIDNTRDIQKKVTSVSFSSEIFDEDKKSKLLSRDLSSQYAGWVHCPIPLHTNFLLALNNNLCQVIQVELRGPDNGLRVRQIKLLGSLVNDGVVSVKQQPSNTVRAHTCEAELLKVFKLLTAEVFGQLLSENIGKTESPPVTPVDGVEGVGSSKVGELTPASPRDVDPNLREHMVGILFSRSKLTSLQKKVFEHTVHAIHTETAHIRKVWESNLHISPQCLKSVEESDTYCFELLSMILALSGSDVGCHYVAHQSLLVQDIVSLLHTGTPRIQRQVTLLLRRILSEIKLNFLPQSSSSSSICSQESSTIRVLDPFFACIAKSLQVQVKGGTIDSSTRRSRSIDLKTIFTGRPENESPTWWMYGSMPDKSIVEAVIKLLKDMSANQIGVAWSSVTKCAVSEAILPLTRLTEVERQSDHCLSTATLWQALGALCVLDCDHVDKLSSARSNQTKNRLTCTNHDDGVTPAIVQCNDCGNLCSECDRYLHLHRRTQAHQRQVFKEEEESIRVDLHEGCGRIKLFWLMALADSHTLKAIVEFKGRTPGQRQPTSTGICRFCGSTSDTGQIAINNVCSEESCQAHSAMACTKTHGCGHMCGGVREEERCLPCLHSSCSSLLKQDADDMCMVCFTDELSAAPAIQLNCGHIFHYHCCEMQLKKQWAGPRITFGFMLCSICKCEINHPSLEKYLLKIHDLMSQVKRKALQRLEYEGLNECESITLAGGRFYQNPTGFALNKYAYYMCYKCNKAYYGGEVRCDAEAGGNDLFDPKELICGACSDVACAQICPKHGTDFLEYKCRYCCSVAVYFCFGTTHFCQPCHDDFQRITALQKSALPHCPAGHKARQLEGKDCPLHVEHPPTGEEFALGCGVCRNAHTF</sequence>
<dbReference type="InterPro" id="IPR013083">
    <property type="entry name" value="Znf_RING/FYVE/PHD"/>
</dbReference>
<dbReference type="Gene3D" id="3.30.40.10">
    <property type="entry name" value="Zinc/RING finger domain, C3HC4 (zinc finger)"/>
    <property type="match status" value="1"/>
</dbReference>
<evidence type="ECO:0000256" key="10">
    <source>
        <dbReference type="ARBA" id="ARBA00022786"/>
    </source>
</evidence>
<organism evidence="16 17">
    <name type="scientific">Ciona savignyi</name>
    <name type="common">Pacific transparent sea squirt</name>
    <dbReference type="NCBI Taxonomy" id="51511"/>
    <lineage>
        <taxon>Eukaryota</taxon>
        <taxon>Metazoa</taxon>
        <taxon>Chordata</taxon>
        <taxon>Tunicata</taxon>
        <taxon>Ascidiacea</taxon>
        <taxon>Phlebobranchia</taxon>
        <taxon>Cionidae</taxon>
        <taxon>Ciona</taxon>
    </lineage>
</organism>
<evidence type="ECO:0000313" key="16">
    <source>
        <dbReference type="Ensembl" id="ENSCSAVP00000008780.1"/>
    </source>
</evidence>
<dbReference type="SMART" id="SM01337">
    <property type="entry name" value="APC10"/>
    <property type="match status" value="1"/>
</dbReference>
<reference evidence="16" key="3">
    <citation type="submission" date="2025-09" db="UniProtKB">
        <authorList>
            <consortium name="Ensembl"/>
        </authorList>
    </citation>
    <scope>IDENTIFICATION</scope>
</reference>
<feature type="domain" description="RING-type" evidence="14">
    <location>
        <begin position="869"/>
        <end position="920"/>
    </location>
</feature>
<dbReference type="SUPFAM" id="SSF49785">
    <property type="entry name" value="Galactose-binding domain-like"/>
    <property type="match status" value="1"/>
</dbReference>
<evidence type="ECO:0000313" key="17">
    <source>
        <dbReference type="Proteomes" id="UP000007875"/>
    </source>
</evidence>
<keyword evidence="10" id="KW-0833">Ubl conjugation pathway</keyword>
<dbReference type="EC" id="2.3.2.33" evidence="5"/>
<evidence type="ECO:0000256" key="11">
    <source>
        <dbReference type="ARBA" id="ARBA00022833"/>
    </source>
</evidence>
<dbReference type="GO" id="GO:0008270">
    <property type="term" value="F:zinc ion binding"/>
    <property type="evidence" value="ECO:0007669"/>
    <property type="project" value="UniProtKB-KW"/>
</dbReference>
<dbReference type="GeneTree" id="ENSGT00940000167553"/>
<dbReference type="PANTHER" id="PTHR45943">
    <property type="entry name" value="E3 UBIQUITIN-PROTEIN LIGASE MYCBP2"/>
    <property type="match status" value="1"/>
</dbReference>
<dbReference type="CDD" id="cd16463">
    <property type="entry name" value="RING-H2_PHR"/>
    <property type="match status" value="1"/>
</dbReference>
<dbReference type="Gene3D" id="2.60.120.260">
    <property type="entry name" value="Galactose-binding domain-like"/>
    <property type="match status" value="1"/>
</dbReference>
<evidence type="ECO:0000256" key="1">
    <source>
        <dbReference type="ARBA" id="ARBA00000333"/>
    </source>
</evidence>
<dbReference type="AlphaFoldDB" id="H2YTX0"/>
<evidence type="ECO:0000256" key="12">
    <source>
        <dbReference type="ARBA" id="ARBA00023273"/>
    </source>
</evidence>
<proteinExistence type="inferred from homology"/>
<evidence type="ECO:0000256" key="8">
    <source>
        <dbReference type="ARBA" id="ARBA00022737"/>
    </source>
</evidence>
<comment type="subcellular location">
    <subcellularLocation>
        <location evidence="2">Cell projection</location>
        <location evidence="2">Axon</location>
    </subcellularLocation>
</comment>
<dbReference type="InParanoid" id="H2YTX0"/>
<evidence type="ECO:0000259" key="15">
    <source>
        <dbReference type="PROSITE" id="PS51284"/>
    </source>
</evidence>
<dbReference type="SUPFAM" id="SSF57850">
    <property type="entry name" value="RING/U-box"/>
    <property type="match status" value="1"/>
</dbReference>
<keyword evidence="11" id="KW-0862">Zinc</keyword>
<comment type="pathway">
    <text evidence="3">Protein modification; protein ubiquitination.</text>
</comment>
<evidence type="ECO:0000256" key="4">
    <source>
        <dbReference type="ARBA" id="ARBA00005415"/>
    </source>
</evidence>
<evidence type="ECO:0000259" key="14">
    <source>
        <dbReference type="PROSITE" id="PS50089"/>
    </source>
</evidence>
<reference evidence="17" key="1">
    <citation type="submission" date="2003-08" db="EMBL/GenBank/DDBJ databases">
        <authorList>
            <person name="Birren B."/>
            <person name="Nusbaum C."/>
            <person name="Abebe A."/>
            <person name="Abouelleil A."/>
            <person name="Adekoya E."/>
            <person name="Ait-zahra M."/>
            <person name="Allen N."/>
            <person name="Allen T."/>
            <person name="An P."/>
            <person name="Anderson M."/>
            <person name="Anderson S."/>
            <person name="Arachchi H."/>
            <person name="Armbruster J."/>
            <person name="Bachantsang P."/>
            <person name="Baldwin J."/>
            <person name="Barry A."/>
            <person name="Bayul T."/>
            <person name="Blitshsteyn B."/>
            <person name="Bloom T."/>
            <person name="Blye J."/>
            <person name="Boguslavskiy L."/>
            <person name="Borowsky M."/>
            <person name="Boukhgalter B."/>
            <person name="Brunache A."/>
            <person name="Butler J."/>
            <person name="Calixte N."/>
            <person name="Calvo S."/>
            <person name="Camarata J."/>
            <person name="Campo K."/>
            <person name="Chang J."/>
            <person name="Cheshatsang Y."/>
            <person name="Citroen M."/>
            <person name="Collymore A."/>
            <person name="Considine T."/>
            <person name="Cook A."/>
            <person name="Cooke P."/>
            <person name="Corum B."/>
            <person name="Cuomo C."/>
            <person name="David R."/>
            <person name="Dawoe T."/>
            <person name="Degray S."/>
            <person name="Dodge S."/>
            <person name="Dooley K."/>
            <person name="Dorje P."/>
            <person name="Dorjee K."/>
            <person name="Dorris L."/>
            <person name="Duffey N."/>
            <person name="Dupes A."/>
            <person name="Elkins T."/>
            <person name="Engels R."/>
            <person name="Erickson J."/>
            <person name="Farina A."/>
            <person name="Faro S."/>
            <person name="Ferreira P."/>
            <person name="Fischer H."/>
            <person name="Fitzgerald M."/>
            <person name="Foley K."/>
            <person name="Gage D."/>
            <person name="Galagan J."/>
            <person name="Gearin G."/>
            <person name="Gnerre S."/>
            <person name="Gnirke A."/>
            <person name="Goyette A."/>
            <person name="Graham J."/>
            <person name="Grandbois E."/>
            <person name="Gyaltsen K."/>
            <person name="Hafez N."/>
            <person name="Hagopian D."/>
            <person name="Hagos B."/>
            <person name="Hall J."/>
            <person name="Hatcher B."/>
            <person name="Heller A."/>
            <person name="Higgins H."/>
            <person name="Honan T."/>
            <person name="Horn A."/>
            <person name="Houde N."/>
            <person name="Hughes L."/>
            <person name="Hulme W."/>
            <person name="Husby E."/>
            <person name="Iliev I."/>
            <person name="Jaffe D."/>
            <person name="Jones C."/>
            <person name="Kamal M."/>
            <person name="Kamat A."/>
            <person name="Kamvysselis M."/>
            <person name="Karlsson E."/>
            <person name="Kells C."/>
            <person name="Kieu A."/>
            <person name="Kisner P."/>
            <person name="Kodira C."/>
            <person name="Kulbokas E."/>
            <person name="Labutti K."/>
            <person name="Lama D."/>
            <person name="Landers T."/>
            <person name="Leger J."/>
            <person name="Levine S."/>
            <person name="Lewis D."/>
            <person name="Lewis T."/>
            <person name="Lindblad-toh K."/>
            <person name="Liu X."/>
            <person name="Lokyitsang T."/>
            <person name="Lokyitsang Y."/>
            <person name="Lucien O."/>
            <person name="Lui A."/>
            <person name="Ma L.J."/>
            <person name="Mabbitt R."/>
            <person name="Macdonald J."/>
            <person name="Maclean C."/>
            <person name="Major J."/>
            <person name="Manning J."/>
            <person name="Marabella R."/>
            <person name="Maru K."/>
            <person name="Matthews C."/>
            <person name="Mauceli E."/>
            <person name="Mccarthy M."/>
            <person name="Mcdonough S."/>
            <person name="Mcghee T."/>
            <person name="Meldrim J."/>
            <person name="Meneus L."/>
            <person name="Mesirov J."/>
            <person name="Mihalev A."/>
            <person name="Mihova T."/>
            <person name="Mikkelsen T."/>
            <person name="Mlenga V."/>
            <person name="Moru K."/>
            <person name="Mozes J."/>
            <person name="Mulrain L."/>
            <person name="Munson G."/>
            <person name="Naylor J."/>
            <person name="Newes C."/>
            <person name="Nguyen C."/>
            <person name="Nguyen N."/>
            <person name="Nguyen T."/>
            <person name="Nicol R."/>
            <person name="Nielsen C."/>
            <person name="Nizzari M."/>
            <person name="Norbu C."/>
            <person name="Norbu N."/>
            <person name="O'donnell P."/>
            <person name="Okoawo O."/>
            <person name="O'leary S."/>
            <person name="Omotosho B."/>
            <person name="O'neill K."/>
            <person name="Osman S."/>
            <person name="Parker S."/>
            <person name="Perrin D."/>
            <person name="Phunkhang P."/>
            <person name="Piqani B."/>
            <person name="Purcell S."/>
            <person name="Rachupka T."/>
            <person name="Ramasamy U."/>
            <person name="Rameau R."/>
            <person name="Ray V."/>
            <person name="Raymond C."/>
            <person name="Retta R."/>
            <person name="Richardson S."/>
            <person name="Rise C."/>
            <person name="Rodriguez J."/>
            <person name="Rogers J."/>
            <person name="Rogov P."/>
            <person name="Rutman M."/>
            <person name="Schupbach R."/>
            <person name="Seaman C."/>
            <person name="Settipalli S."/>
            <person name="Sharpe T."/>
            <person name="Sheridan J."/>
            <person name="Sherpa N."/>
            <person name="Shi J."/>
            <person name="Smirnov S."/>
            <person name="Smith C."/>
            <person name="Sougnez C."/>
            <person name="Spencer B."/>
            <person name="Stalker J."/>
            <person name="Stange-thomann N."/>
            <person name="Stavropoulos S."/>
            <person name="Stetson K."/>
            <person name="Stone C."/>
            <person name="Stone S."/>
            <person name="Stubbs M."/>
            <person name="Talamas J."/>
            <person name="Tchuinga P."/>
            <person name="Tenzing P."/>
            <person name="Tesfaye S."/>
            <person name="Theodore J."/>
            <person name="Thoulutsang Y."/>
            <person name="Topham K."/>
            <person name="Towey S."/>
            <person name="Tsamla T."/>
            <person name="Tsomo N."/>
            <person name="Vallee D."/>
            <person name="Vassiliev H."/>
            <person name="Venkataraman V."/>
            <person name="Vinson J."/>
            <person name="Vo A."/>
            <person name="Wade C."/>
            <person name="Wang S."/>
            <person name="Wangchuk T."/>
            <person name="Wangdi T."/>
            <person name="Whittaker C."/>
            <person name="Wilkinson J."/>
            <person name="Wu Y."/>
            <person name="Wyman D."/>
            <person name="Yadav S."/>
            <person name="Yang S."/>
            <person name="Yang X."/>
            <person name="Yeager S."/>
            <person name="Yee E."/>
            <person name="Young G."/>
            <person name="Zainoun J."/>
            <person name="Zembeck L."/>
            <person name="Zimmer A."/>
            <person name="Zody M."/>
            <person name="Lander E."/>
        </authorList>
    </citation>
    <scope>NUCLEOTIDE SEQUENCE [LARGE SCALE GENOMIC DNA]</scope>
</reference>
<dbReference type="GO" id="GO:0030424">
    <property type="term" value="C:axon"/>
    <property type="evidence" value="ECO:0007669"/>
    <property type="project" value="UniProtKB-SubCell"/>
</dbReference>
<dbReference type="InterPro" id="IPR004939">
    <property type="entry name" value="APC_su10/DOC_dom"/>
</dbReference>
<dbReference type="STRING" id="51511.ENSCSAVP00000008780"/>
<dbReference type="OMA" id="DYYCDYC"/>
<evidence type="ECO:0000256" key="3">
    <source>
        <dbReference type="ARBA" id="ARBA00004906"/>
    </source>
</evidence>
<keyword evidence="6" id="KW-0808">Transferase</keyword>
<evidence type="ECO:0000256" key="6">
    <source>
        <dbReference type="ARBA" id="ARBA00022679"/>
    </source>
</evidence>
<dbReference type="PANTHER" id="PTHR45943:SF1">
    <property type="entry name" value="E3 UBIQUITIN-PROTEIN LIGASE MYCBP2"/>
    <property type="match status" value="1"/>
</dbReference>
<keyword evidence="7" id="KW-0479">Metal-binding</keyword>
<dbReference type="GO" id="GO:0007411">
    <property type="term" value="P:axon guidance"/>
    <property type="evidence" value="ECO:0007669"/>
    <property type="project" value="TreeGrafter"/>
</dbReference>
<protein>
    <recommendedName>
        <fullName evidence="5">RCR-type E3 ubiquitin transferase</fullName>
        <ecNumber evidence="5">2.3.2.33</ecNumber>
    </recommendedName>
</protein>
<name>H2YTX0_CIOSA</name>
<dbReference type="GO" id="GO:0005634">
    <property type="term" value="C:nucleus"/>
    <property type="evidence" value="ECO:0007669"/>
    <property type="project" value="TreeGrafter"/>
</dbReference>
<dbReference type="Ensembl" id="ENSCSAVT00000008893.1">
    <property type="protein sequence ID" value="ENSCSAVP00000008780.1"/>
    <property type="gene ID" value="ENSCSAVG00000005208.1"/>
</dbReference>
<keyword evidence="12" id="KW-0966">Cell projection</keyword>
<dbReference type="GO" id="GO:0061630">
    <property type="term" value="F:ubiquitin protein ligase activity"/>
    <property type="evidence" value="ECO:0007669"/>
    <property type="project" value="UniProtKB-EC"/>
</dbReference>
<accession>H2YTX0</accession>
<dbReference type="GO" id="GO:0008582">
    <property type="term" value="P:regulation of synaptic assembly at neuromuscular junction"/>
    <property type="evidence" value="ECO:0007669"/>
    <property type="project" value="TreeGrafter"/>
</dbReference>
<evidence type="ECO:0000256" key="2">
    <source>
        <dbReference type="ARBA" id="ARBA00004489"/>
    </source>
</evidence>
<keyword evidence="9 13" id="KW-0863">Zinc-finger</keyword>
<dbReference type="InterPro" id="IPR008979">
    <property type="entry name" value="Galactose-bd-like_sf"/>
</dbReference>
<dbReference type="PROSITE" id="PS50089">
    <property type="entry name" value="ZF_RING_2"/>
    <property type="match status" value="1"/>
</dbReference>
<dbReference type="PROSITE" id="PS51284">
    <property type="entry name" value="DOC"/>
    <property type="match status" value="1"/>
</dbReference>
<dbReference type="GO" id="GO:0005886">
    <property type="term" value="C:plasma membrane"/>
    <property type="evidence" value="ECO:0007669"/>
    <property type="project" value="TreeGrafter"/>
</dbReference>
<evidence type="ECO:0000256" key="5">
    <source>
        <dbReference type="ARBA" id="ARBA00012249"/>
    </source>
</evidence>
<evidence type="ECO:0000256" key="7">
    <source>
        <dbReference type="ARBA" id="ARBA00022723"/>
    </source>
</evidence>
<dbReference type="CDD" id="cd19799">
    <property type="entry name" value="Bbox2_MYCBP2"/>
    <property type="match status" value="1"/>
</dbReference>
<keyword evidence="8" id="KW-0677">Repeat</keyword>